<dbReference type="PANTHER" id="PTHR12901:SF10">
    <property type="entry name" value="COENZYME Q-BINDING PROTEIN COQ10, MITOCHONDRIAL"/>
    <property type="match status" value="1"/>
</dbReference>
<comment type="caution">
    <text evidence="5">The sequence shown here is derived from an EMBL/GenBank/DDBJ whole genome shotgun (WGS) entry which is preliminary data.</text>
</comment>
<keyword evidence="6" id="KW-1185">Reference proteome</keyword>
<evidence type="ECO:0000313" key="6">
    <source>
        <dbReference type="Proteomes" id="UP001301350"/>
    </source>
</evidence>
<evidence type="ECO:0000313" key="5">
    <source>
        <dbReference type="EMBL" id="KAK4536313.1"/>
    </source>
</evidence>
<reference evidence="5 6" key="1">
    <citation type="submission" date="2022-07" db="EMBL/GenBank/DDBJ databases">
        <title>Genome-wide signatures of adaptation to extreme environments.</title>
        <authorList>
            <person name="Cho C.H."/>
            <person name="Yoon H.S."/>
        </authorList>
    </citation>
    <scope>NUCLEOTIDE SEQUENCE [LARGE SCALE GENOMIC DNA]</scope>
    <source>
        <strain evidence="5 6">DBV 063 E5</strain>
    </source>
</reference>
<dbReference type="Gene3D" id="3.30.530.20">
    <property type="match status" value="1"/>
</dbReference>
<dbReference type="AlphaFoldDB" id="A0AAV9IWY2"/>
<organism evidence="5 6">
    <name type="scientific">Cyanidium caldarium</name>
    <name type="common">Red alga</name>
    <dbReference type="NCBI Taxonomy" id="2771"/>
    <lineage>
        <taxon>Eukaryota</taxon>
        <taxon>Rhodophyta</taxon>
        <taxon>Bangiophyceae</taxon>
        <taxon>Cyanidiales</taxon>
        <taxon>Cyanidiaceae</taxon>
        <taxon>Cyanidium</taxon>
    </lineage>
</organism>
<evidence type="ECO:0000256" key="3">
    <source>
        <dbReference type="ARBA" id="ARBA00024947"/>
    </source>
</evidence>
<evidence type="ECO:0000256" key="2">
    <source>
        <dbReference type="ARBA" id="ARBA00011814"/>
    </source>
</evidence>
<dbReference type="GO" id="GO:0005739">
    <property type="term" value="C:mitochondrion"/>
    <property type="evidence" value="ECO:0007669"/>
    <property type="project" value="TreeGrafter"/>
</dbReference>
<comment type="subunit">
    <text evidence="2">Interacts with coenzyme Q.</text>
</comment>
<evidence type="ECO:0000259" key="4">
    <source>
        <dbReference type="Pfam" id="PF03364"/>
    </source>
</evidence>
<dbReference type="GO" id="GO:0048039">
    <property type="term" value="F:ubiquinone binding"/>
    <property type="evidence" value="ECO:0007669"/>
    <property type="project" value="InterPro"/>
</dbReference>
<dbReference type="CDD" id="cd07813">
    <property type="entry name" value="COQ10p_like"/>
    <property type="match status" value="1"/>
</dbReference>
<proteinExistence type="inferred from homology"/>
<comment type="function">
    <text evidence="3">Required for the function of coenzyme Q in the respiratory chain. May serve as a chaperone or may be involved in the transport of Q6 from its site of synthesis to the catalytic sites of the respiratory complexes.</text>
</comment>
<dbReference type="InterPro" id="IPR023393">
    <property type="entry name" value="START-like_dom_sf"/>
</dbReference>
<evidence type="ECO:0000256" key="1">
    <source>
        <dbReference type="ARBA" id="ARBA00006885"/>
    </source>
</evidence>
<name>A0AAV9IWY2_CYACA</name>
<dbReference type="InterPro" id="IPR005031">
    <property type="entry name" value="COQ10_START"/>
</dbReference>
<protein>
    <recommendedName>
        <fullName evidence="4">Coenzyme Q-binding protein COQ10 START domain-containing protein</fullName>
    </recommendedName>
</protein>
<feature type="domain" description="Coenzyme Q-binding protein COQ10 START" evidence="4">
    <location>
        <begin position="125"/>
        <end position="252"/>
    </location>
</feature>
<sequence length="268" mass="29555">MWSGHGVRLLAESARRLPRAGTLATANATRDYRVAVAPSERRALVGSGAPPLERCALRCRPTAPAALSGVAWPPCSASNELAALALCADRSLHTTAPVPTSSLATGATSDKSSLSRSFREHRLLPFAAQELYHVVADVDRYCEFVPWCTSSRVVQRHGERLMEAELGVGFRWFHERYLSLVRLNPGHSVKATASKSQLFEHLVNEWHFQPGPEPDTAWVLFSVDFRFRSPLYRAAVDLFFNEVAKRMVSAFEARAAVLAAEREPGMPS</sequence>
<dbReference type="GO" id="GO:0045333">
    <property type="term" value="P:cellular respiration"/>
    <property type="evidence" value="ECO:0007669"/>
    <property type="project" value="InterPro"/>
</dbReference>
<dbReference type="EMBL" id="JANCYW010000008">
    <property type="protein sequence ID" value="KAK4536313.1"/>
    <property type="molecule type" value="Genomic_DNA"/>
</dbReference>
<accession>A0AAV9IWY2</accession>
<comment type="similarity">
    <text evidence="1">Belongs to the COQ10 family.</text>
</comment>
<dbReference type="PANTHER" id="PTHR12901">
    <property type="entry name" value="SPERM PROTEIN HOMOLOG"/>
    <property type="match status" value="1"/>
</dbReference>
<gene>
    <name evidence="5" type="ORF">CDCA_CDCA08G2338</name>
</gene>
<dbReference type="SUPFAM" id="SSF55961">
    <property type="entry name" value="Bet v1-like"/>
    <property type="match status" value="1"/>
</dbReference>
<dbReference type="Proteomes" id="UP001301350">
    <property type="component" value="Unassembled WGS sequence"/>
</dbReference>
<dbReference type="InterPro" id="IPR044996">
    <property type="entry name" value="COQ10-like"/>
</dbReference>
<dbReference type="Pfam" id="PF03364">
    <property type="entry name" value="Polyketide_cyc"/>
    <property type="match status" value="1"/>
</dbReference>